<dbReference type="EMBL" id="MWUE01000003">
    <property type="protein sequence ID" value="OQP36111.1"/>
    <property type="molecule type" value="Genomic_DNA"/>
</dbReference>
<dbReference type="RefSeq" id="WP_081134813.1">
    <property type="nucleotide sequence ID" value="NZ_MWUE01000003.1"/>
</dbReference>
<accession>A0A1V9DQI6</accession>
<gene>
    <name evidence="4" type="ORF">B2J69_00615</name>
</gene>
<dbReference type="Pfam" id="PF10099">
    <property type="entry name" value="RskA_C"/>
    <property type="match status" value="1"/>
</dbReference>
<dbReference type="Proteomes" id="UP000192769">
    <property type="component" value="Unassembled WGS sequence"/>
</dbReference>
<dbReference type="PANTHER" id="PTHR37461">
    <property type="entry name" value="ANTI-SIGMA-K FACTOR RSKA"/>
    <property type="match status" value="1"/>
</dbReference>
<dbReference type="InterPro" id="IPR018764">
    <property type="entry name" value="RskA_C"/>
</dbReference>
<keyword evidence="2" id="KW-1133">Transmembrane helix</keyword>
<organism evidence="4 5">
    <name type="scientific">Pantoea latae</name>
    <dbReference type="NCBI Taxonomy" id="1964541"/>
    <lineage>
        <taxon>Bacteria</taxon>
        <taxon>Pseudomonadati</taxon>
        <taxon>Pseudomonadota</taxon>
        <taxon>Gammaproteobacteria</taxon>
        <taxon>Enterobacterales</taxon>
        <taxon>Erwiniaceae</taxon>
        <taxon>Pantoea</taxon>
    </lineage>
</organism>
<dbReference type="GO" id="GO:0016989">
    <property type="term" value="F:sigma factor antagonist activity"/>
    <property type="evidence" value="ECO:0007669"/>
    <property type="project" value="TreeGrafter"/>
</dbReference>
<dbReference type="GO" id="GO:0006417">
    <property type="term" value="P:regulation of translation"/>
    <property type="evidence" value="ECO:0007669"/>
    <property type="project" value="TreeGrafter"/>
</dbReference>
<comment type="caution">
    <text evidence="4">The sequence shown here is derived from an EMBL/GenBank/DDBJ whole genome shotgun (WGS) entry which is preliminary data.</text>
</comment>
<proteinExistence type="predicted"/>
<keyword evidence="2" id="KW-0812">Transmembrane</keyword>
<sequence length="215" mass="22774">MNVKQRRDEALAAEYALGTLRGLARLRFQRRLAREPALAAEVARWLTLLSGMDRQLEPVTPPEVVWKKIALALPAKKPAPRYGRALPWLTAAGLVFAVLLYAVAFRPASLTPLTVLNGAPHAGQWIVSASRARDRITLAPVDVADVAPDKSLQLWVIPAGAAPVSLGLVQAHGASDLAIARAPALTNAVLAVSLEPRGGSPTGQPTGPVLYSAKL</sequence>
<dbReference type="PANTHER" id="PTHR37461:SF1">
    <property type="entry name" value="ANTI-SIGMA-K FACTOR RSKA"/>
    <property type="match status" value="1"/>
</dbReference>
<dbReference type="InterPro" id="IPR051474">
    <property type="entry name" value="Anti-sigma-K/W_factor"/>
</dbReference>
<keyword evidence="5" id="KW-1185">Reference proteome</keyword>
<evidence type="ECO:0000256" key="2">
    <source>
        <dbReference type="SAM" id="Phobius"/>
    </source>
</evidence>
<dbReference type="AlphaFoldDB" id="A0A1V9DQI6"/>
<feature type="domain" description="Anti-sigma K factor RskA C-terminal" evidence="3">
    <location>
        <begin position="91"/>
        <end position="209"/>
    </location>
</feature>
<keyword evidence="2" id="KW-0472">Membrane</keyword>
<feature type="region of interest" description="Disordered" evidence="1">
    <location>
        <begin position="196"/>
        <end position="215"/>
    </location>
</feature>
<dbReference type="OrthoDB" id="5298046at2"/>
<name>A0A1V9DQI6_9GAMM</name>
<feature type="transmembrane region" description="Helical" evidence="2">
    <location>
        <begin position="85"/>
        <end position="104"/>
    </location>
</feature>
<dbReference type="GO" id="GO:0005886">
    <property type="term" value="C:plasma membrane"/>
    <property type="evidence" value="ECO:0007669"/>
    <property type="project" value="InterPro"/>
</dbReference>
<evidence type="ECO:0000313" key="4">
    <source>
        <dbReference type="EMBL" id="OQP36111.1"/>
    </source>
</evidence>
<evidence type="ECO:0000313" key="5">
    <source>
        <dbReference type="Proteomes" id="UP000192769"/>
    </source>
</evidence>
<reference evidence="4 5" key="1">
    <citation type="submission" date="2017-02" db="EMBL/GenBank/DDBJ databases">
        <title>Whole genome shotgun sequence of Pantoea agglomerans strain AS1 isolated from a cycad, Zamia floridana in Central Florida, USA.</title>
        <authorList>
            <person name="Lata P."/>
            <person name="Govindarajan S."/>
            <person name="Qi F."/>
            <person name="Li J.-L."/>
            <person name="Maurya S.K."/>
            <person name="Sahoo M.K."/>
        </authorList>
    </citation>
    <scope>NUCLEOTIDE SEQUENCE [LARGE SCALE GENOMIC DNA]</scope>
    <source>
        <strain evidence="4 5">AS1</strain>
    </source>
</reference>
<protein>
    <recommendedName>
        <fullName evidence="3">Anti-sigma K factor RskA C-terminal domain-containing protein</fullName>
    </recommendedName>
</protein>
<evidence type="ECO:0000259" key="3">
    <source>
        <dbReference type="Pfam" id="PF10099"/>
    </source>
</evidence>
<evidence type="ECO:0000256" key="1">
    <source>
        <dbReference type="SAM" id="MobiDB-lite"/>
    </source>
</evidence>